<protein>
    <recommendedName>
        <fullName evidence="9">PHD-type domain-containing protein</fullName>
    </recommendedName>
</protein>
<dbReference type="FunFam" id="3.30.40.100:FF:000005">
    <property type="entry name" value="uncharacterized protein LOC106759733 isoform X4"/>
    <property type="match status" value="1"/>
</dbReference>
<dbReference type="InterPro" id="IPR019786">
    <property type="entry name" value="Zinc_finger_PHD-type_CS"/>
</dbReference>
<dbReference type="Pfam" id="PF00628">
    <property type="entry name" value="PHD"/>
    <property type="match status" value="1"/>
</dbReference>
<keyword evidence="2 4" id="KW-0863">Zinc-finger</keyword>
<evidence type="ECO:0008006" key="9">
    <source>
        <dbReference type="Google" id="ProtNLM"/>
    </source>
</evidence>
<dbReference type="AlphaFoldDB" id="A0A4S8J7P6"/>
<dbReference type="GO" id="GO:0006355">
    <property type="term" value="P:regulation of DNA-templated transcription"/>
    <property type="evidence" value="ECO:0007669"/>
    <property type="project" value="TreeGrafter"/>
</dbReference>
<dbReference type="InterPro" id="IPR047171">
    <property type="entry name" value="BAZ1A"/>
</dbReference>
<evidence type="ECO:0000256" key="2">
    <source>
        <dbReference type="ARBA" id="ARBA00022771"/>
    </source>
</evidence>
<evidence type="ECO:0000313" key="7">
    <source>
        <dbReference type="EMBL" id="THU57590.1"/>
    </source>
</evidence>
<sequence length="541" mass="60508">MWNLSPFLPQEKPEGAFALEISQQQNMDLLGWSHSNKTGKKSVTCEVCPLETPRTFTVIRDEESKSAGSSILELSSCTTISTTSDMCMSFVHKMDGYVYKRRKLQKNGVALVSKGNVSESTKEGSFCHSSISCEDNSLSDDNDNPHRNKKFADFGGAVENGNVLSESYHLLDHRTPFISQKDVITEVILDPNCIPNNRSIGENKVHTESPVKCLQKSESDYNSGINDRFSTSKSNNNPSSYCIKNEVETGECSSLDNVIADPLGDFHSAKELCIFVLRTNGLLGGACESGAWVSPEVLDHHEPTFQSCKICCQLGQPLKMLICDLCEEAFHVSCCRQKIRNLPVDEWFCQSCFSKKPKSFIDEKSGKTCTLVDELPGHKRRVSHRVLDPIAFMLRDGQPYTTRARIGKDFQAEVPDWSGPIPDGFNPYGEPSEVDPAEYSSLSVWNNSRPPKSTSIGNWVQCREVAYTGDDDEGTVCRKWRRAPLFVVQTDDWDCSCAVLWDPIHADCAVPQELETEVVLKHLKFIEMLKPRLASRKQKFG</sequence>
<feature type="domain" description="PHD-type" evidence="5">
    <location>
        <begin position="305"/>
        <end position="355"/>
    </location>
</feature>
<reference evidence="7 8" key="1">
    <citation type="journal article" date="2019" name="Nat. Plants">
        <title>Genome sequencing of Musa balbisiana reveals subgenome evolution and function divergence in polyploid bananas.</title>
        <authorList>
            <person name="Yao X."/>
        </authorList>
    </citation>
    <scope>NUCLEOTIDE SEQUENCE [LARGE SCALE GENOMIC DNA]</scope>
    <source>
        <strain evidence="8">cv. DH-PKW</strain>
        <tissue evidence="7">Leaves</tissue>
    </source>
</reference>
<dbReference type="SMART" id="SM00249">
    <property type="entry name" value="PHD"/>
    <property type="match status" value="1"/>
</dbReference>
<keyword evidence="8" id="KW-1185">Reference proteome</keyword>
<proteinExistence type="predicted"/>
<dbReference type="InterPro" id="IPR011011">
    <property type="entry name" value="Znf_FYVE_PHD"/>
</dbReference>
<dbReference type="Gene3D" id="3.30.40.10">
    <property type="entry name" value="Zinc/RING finger domain, C3HC4 (zinc finger)"/>
    <property type="match status" value="1"/>
</dbReference>
<dbReference type="PANTHER" id="PTHR46510">
    <property type="entry name" value="BROMODOMAIN ADJACENT TO ZINC FINGER DOMAIN PROTEIN 1A"/>
    <property type="match status" value="1"/>
</dbReference>
<evidence type="ECO:0000259" key="6">
    <source>
        <dbReference type="PROSITE" id="PS51050"/>
    </source>
</evidence>
<dbReference type="GO" id="GO:0045740">
    <property type="term" value="P:positive regulation of DNA replication"/>
    <property type="evidence" value="ECO:0007669"/>
    <property type="project" value="TreeGrafter"/>
</dbReference>
<organism evidence="7 8">
    <name type="scientific">Musa balbisiana</name>
    <name type="common">Banana</name>
    <dbReference type="NCBI Taxonomy" id="52838"/>
    <lineage>
        <taxon>Eukaryota</taxon>
        <taxon>Viridiplantae</taxon>
        <taxon>Streptophyta</taxon>
        <taxon>Embryophyta</taxon>
        <taxon>Tracheophyta</taxon>
        <taxon>Spermatophyta</taxon>
        <taxon>Magnoliopsida</taxon>
        <taxon>Liliopsida</taxon>
        <taxon>Zingiberales</taxon>
        <taxon>Musaceae</taxon>
        <taxon>Musa</taxon>
    </lineage>
</organism>
<dbReference type="PROSITE" id="PS01359">
    <property type="entry name" value="ZF_PHD_1"/>
    <property type="match status" value="1"/>
</dbReference>
<evidence type="ECO:0000313" key="8">
    <source>
        <dbReference type="Proteomes" id="UP000317650"/>
    </source>
</evidence>
<dbReference type="PROSITE" id="PS51050">
    <property type="entry name" value="ZF_CW"/>
    <property type="match status" value="1"/>
</dbReference>
<dbReference type="GO" id="GO:0031445">
    <property type="term" value="P:regulation of heterochromatin formation"/>
    <property type="evidence" value="ECO:0007669"/>
    <property type="project" value="TreeGrafter"/>
</dbReference>
<dbReference type="GO" id="GO:0003677">
    <property type="term" value="F:DNA binding"/>
    <property type="evidence" value="ECO:0007669"/>
    <property type="project" value="TreeGrafter"/>
</dbReference>
<dbReference type="PANTHER" id="PTHR46510:SF1">
    <property type="entry name" value="BROMODOMAIN ADJACENT TO ZINC FINGER DOMAIN PROTEIN 1A"/>
    <property type="match status" value="1"/>
</dbReference>
<dbReference type="GO" id="GO:0000228">
    <property type="term" value="C:nuclear chromosome"/>
    <property type="evidence" value="ECO:0007669"/>
    <property type="project" value="TreeGrafter"/>
</dbReference>
<dbReference type="InterPro" id="IPR013083">
    <property type="entry name" value="Znf_RING/FYVE/PHD"/>
</dbReference>
<dbReference type="GO" id="GO:0008270">
    <property type="term" value="F:zinc ion binding"/>
    <property type="evidence" value="ECO:0007669"/>
    <property type="project" value="UniProtKB-KW"/>
</dbReference>
<dbReference type="GO" id="GO:0008623">
    <property type="term" value="C:CHRAC"/>
    <property type="evidence" value="ECO:0007669"/>
    <property type="project" value="TreeGrafter"/>
</dbReference>
<dbReference type="InterPro" id="IPR001965">
    <property type="entry name" value="Znf_PHD"/>
</dbReference>
<feature type="domain" description="CW-type" evidence="6">
    <location>
        <begin position="453"/>
        <end position="516"/>
    </location>
</feature>
<evidence type="ECO:0000256" key="1">
    <source>
        <dbReference type="ARBA" id="ARBA00022723"/>
    </source>
</evidence>
<dbReference type="InterPro" id="IPR011124">
    <property type="entry name" value="Znf_CW"/>
</dbReference>
<keyword evidence="1" id="KW-0479">Metal-binding</keyword>
<gene>
    <name evidence="7" type="ORF">C4D60_Mb03t05120</name>
</gene>
<keyword evidence="3" id="KW-0862">Zinc</keyword>
<evidence type="ECO:0000259" key="5">
    <source>
        <dbReference type="PROSITE" id="PS50016"/>
    </source>
</evidence>
<evidence type="ECO:0000256" key="4">
    <source>
        <dbReference type="PROSITE-ProRule" id="PRU00146"/>
    </source>
</evidence>
<name>A0A4S8J7P6_MUSBA</name>
<accession>A0A4S8J7P6</accession>
<dbReference type="PROSITE" id="PS50016">
    <property type="entry name" value="ZF_PHD_2"/>
    <property type="match status" value="1"/>
</dbReference>
<evidence type="ECO:0000256" key="3">
    <source>
        <dbReference type="ARBA" id="ARBA00022833"/>
    </source>
</evidence>
<dbReference type="Gene3D" id="3.30.40.100">
    <property type="match status" value="1"/>
</dbReference>
<dbReference type="InterPro" id="IPR019787">
    <property type="entry name" value="Znf_PHD-finger"/>
</dbReference>
<dbReference type="GO" id="GO:0006338">
    <property type="term" value="P:chromatin remodeling"/>
    <property type="evidence" value="ECO:0007669"/>
    <property type="project" value="InterPro"/>
</dbReference>
<dbReference type="EMBL" id="PYDT01000006">
    <property type="protein sequence ID" value="THU57590.1"/>
    <property type="molecule type" value="Genomic_DNA"/>
</dbReference>
<dbReference type="SUPFAM" id="SSF57903">
    <property type="entry name" value="FYVE/PHD zinc finger"/>
    <property type="match status" value="1"/>
</dbReference>
<comment type="caution">
    <text evidence="7">The sequence shown here is derived from an EMBL/GenBank/DDBJ whole genome shotgun (WGS) entry which is preliminary data.</text>
</comment>
<dbReference type="Proteomes" id="UP000317650">
    <property type="component" value="Chromosome 3"/>
</dbReference>